<dbReference type="SUPFAM" id="SSF55486">
    <property type="entry name" value="Metalloproteases ('zincins'), catalytic domain"/>
    <property type="match status" value="1"/>
</dbReference>
<sequence>MRFFLIAAFMTAVLSAGSGCEKKQADANPFFTVWDTPFGVPPFDKIKNGHYKPAIEKGIADHAAEIDSIVANPDAPSFENVIAALDRSGELLKKAYAAFAQVKAADSNDELQEADLAIAPAVSAHYDDIYLNDRLFEKISAVHEQIGGMALSAEQVRLTEQTYKQFVRAGAQLNARQKERLRDINRELSLLSVRFGNNLLAETRDFTLVVESSKDISGVPQTVTDAAADKAKEMGMTDKWVFTLSPPSMIPFLTYAENRGLREKLYTGYVKRGNNGNQFDNRQIVNDIIRLRTEKARLMDYPSYAAFVLDDRMAKTPERVYDLLDKLWKPALDTAKRELETLRAIKAKETQDSAFAAWDWRYYAEKVRKSQYNLDQTSLNLYFSLDNVRSGVFQLSNRLWGLTFRPVSVPVYNKECSAYEVLDKDNTHLGVLYFDLYPRDGKRGGAWCGTFREASYGTDGKRIAPIVTIVCNFTRPNGSDPAQLTLDETETLFHEFGHALHKLFSQVRYAGLNRVERDFVELPSQIMENWATEPEMLRLYAKHLVSGEPMPESLIRKIRKSRQFNQGFATTELVAAALSDIDIHTIEDYKPFDPEAFEKEALNDKRGLIGQIEPRYRYPYFNHIFNSGYAAGYYGYLWAEVLDRDAFEAFVESGDIFDKATALSFRKNILERGGTQDGAELYRNFRGKDPDITPMMVKRGLIKPVEPAADSVAAATPVVPQAQ</sequence>
<evidence type="ECO:0000256" key="2">
    <source>
        <dbReference type="ARBA" id="ARBA00022670"/>
    </source>
</evidence>
<keyword evidence="4 7" id="KW-0378">Hydrolase</keyword>
<keyword evidence="3 7" id="KW-0479">Metal-binding</keyword>
<accession>A0ABR7CJE4</accession>
<dbReference type="EMBL" id="JACOOK010000001">
    <property type="protein sequence ID" value="MBC5615786.1"/>
    <property type="molecule type" value="Genomic_DNA"/>
</dbReference>
<dbReference type="RefSeq" id="WP_118656329.1">
    <property type="nucleotide sequence ID" value="NZ_JACOOK010000001.1"/>
</dbReference>
<evidence type="ECO:0000256" key="6">
    <source>
        <dbReference type="ARBA" id="ARBA00023049"/>
    </source>
</evidence>
<evidence type="ECO:0000256" key="3">
    <source>
        <dbReference type="ARBA" id="ARBA00022723"/>
    </source>
</evidence>
<dbReference type="Proteomes" id="UP000636891">
    <property type="component" value="Unassembled WGS sequence"/>
</dbReference>
<dbReference type="Pfam" id="PF01432">
    <property type="entry name" value="Peptidase_M3"/>
    <property type="match status" value="1"/>
</dbReference>
<evidence type="ECO:0000256" key="7">
    <source>
        <dbReference type="RuleBase" id="RU003435"/>
    </source>
</evidence>
<name>A0ABR7CJE4_9BACT</name>
<proteinExistence type="inferred from homology"/>
<dbReference type="PANTHER" id="PTHR43660">
    <property type="entry name" value="DIPEPTIDYL CARBOXYPEPTIDASE"/>
    <property type="match status" value="1"/>
</dbReference>
<dbReference type="CDD" id="cd06456">
    <property type="entry name" value="M3A_DCP"/>
    <property type="match status" value="1"/>
</dbReference>
<dbReference type="InterPro" id="IPR034005">
    <property type="entry name" value="M3A_DCP"/>
</dbReference>
<gene>
    <name evidence="9" type="ORF">H8S08_01955</name>
</gene>
<keyword evidence="10" id="KW-1185">Reference proteome</keyword>
<evidence type="ECO:0000313" key="10">
    <source>
        <dbReference type="Proteomes" id="UP000636891"/>
    </source>
</evidence>
<organism evidence="9 10">
    <name type="scientific">Alistipes hominis</name>
    <dbReference type="NCBI Taxonomy" id="2763015"/>
    <lineage>
        <taxon>Bacteria</taxon>
        <taxon>Pseudomonadati</taxon>
        <taxon>Bacteroidota</taxon>
        <taxon>Bacteroidia</taxon>
        <taxon>Bacteroidales</taxon>
        <taxon>Rikenellaceae</taxon>
        <taxon>Alistipes</taxon>
    </lineage>
</organism>
<dbReference type="InterPro" id="IPR024079">
    <property type="entry name" value="MetalloPept_cat_dom_sf"/>
</dbReference>
<dbReference type="InterPro" id="IPR045090">
    <property type="entry name" value="Pept_M3A_M3B"/>
</dbReference>
<keyword evidence="2 7" id="KW-0645">Protease</keyword>
<evidence type="ECO:0000256" key="5">
    <source>
        <dbReference type="ARBA" id="ARBA00022833"/>
    </source>
</evidence>
<evidence type="ECO:0000256" key="1">
    <source>
        <dbReference type="ARBA" id="ARBA00006040"/>
    </source>
</evidence>
<protein>
    <submittedName>
        <fullName evidence="9">M3 family metallopeptidase</fullName>
    </submittedName>
</protein>
<dbReference type="Gene3D" id="1.10.1370.10">
    <property type="entry name" value="Neurolysin, domain 3"/>
    <property type="match status" value="1"/>
</dbReference>
<evidence type="ECO:0000256" key="4">
    <source>
        <dbReference type="ARBA" id="ARBA00022801"/>
    </source>
</evidence>
<comment type="cofactor">
    <cofactor evidence="7">
        <name>Zn(2+)</name>
        <dbReference type="ChEBI" id="CHEBI:29105"/>
    </cofactor>
    <text evidence="7">Binds 1 zinc ion.</text>
</comment>
<dbReference type="PROSITE" id="PS51257">
    <property type="entry name" value="PROKAR_LIPOPROTEIN"/>
    <property type="match status" value="1"/>
</dbReference>
<comment type="similarity">
    <text evidence="1 7">Belongs to the peptidase M3 family.</text>
</comment>
<dbReference type="Gene3D" id="1.10.1370.40">
    <property type="match status" value="1"/>
</dbReference>
<keyword evidence="5 7" id="KW-0862">Zinc</keyword>
<dbReference type="InterPro" id="IPR024077">
    <property type="entry name" value="Neurolysin/TOP_dom2"/>
</dbReference>
<dbReference type="InterPro" id="IPR001567">
    <property type="entry name" value="Pept_M3A_M3B_dom"/>
</dbReference>
<reference evidence="9 10" key="1">
    <citation type="submission" date="2020-08" db="EMBL/GenBank/DDBJ databases">
        <title>Genome public.</title>
        <authorList>
            <person name="Liu C."/>
            <person name="Sun Q."/>
        </authorList>
    </citation>
    <scope>NUCLEOTIDE SEQUENCE [LARGE SCALE GENOMIC DNA]</scope>
    <source>
        <strain evidence="9 10">New-7</strain>
    </source>
</reference>
<evidence type="ECO:0000259" key="8">
    <source>
        <dbReference type="Pfam" id="PF01432"/>
    </source>
</evidence>
<dbReference type="Gene3D" id="3.40.390.10">
    <property type="entry name" value="Collagenase (Catalytic Domain)"/>
    <property type="match status" value="1"/>
</dbReference>
<keyword evidence="6 7" id="KW-0482">Metalloprotease</keyword>
<evidence type="ECO:0000313" key="9">
    <source>
        <dbReference type="EMBL" id="MBC5615786.1"/>
    </source>
</evidence>
<feature type="domain" description="Peptidase M3A/M3B catalytic" evidence="8">
    <location>
        <begin position="252"/>
        <end position="696"/>
    </location>
</feature>
<dbReference type="PANTHER" id="PTHR43660:SF1">
    <property type="entry name" value="DIPEPTIDYL CARBOXYPEPTIDASE"/>
    <property type="match status" value="1"/>
</dbReference>
<comment type="caution">
    <text evidence="9">The sequence shown here is derived from an EMBL/GenBank/DDBJ whole genome shotgun (WGS) entry which is preliminary data.</text>
</comment>